<evidence type="ECO:0008006" key="4">
    <source>
        <dbReference type="Google" id="ProtNLM"/>
    </source>
</evidence>
<dbReference type="EMBL" id="JBHSJB010000011">
    <property type="protein sequence ID" value="MFC5054412.1"/>
    <property type="molecule type" value="Genomic_DNA"/>
</dbReference>
<gene>
    <name evidence="2" type="ORF">ACFPFM_11670</name>
</gene>
<comment type="caution">
    <text evidence="2">The sequence shown here is derived from an EMBL/GenBank/DDBJ whole genome shotgun (WGS) entry which is preliminary data.</text>
</comment>
<proteinExistence type="predicted"/>
<protein>
    <recommendedName>
        <fullName evidence="4">Amino acid permease-like protein</fullName>
    </recommendedName>
</protein>
<feature type="region of interest" description="Disordered" evidence="1">
    <location>
        <begin position="94"/>
        <end position="122"/>
    </location>
</feature>
<evidence type="ECO:0000256" key="1">
    <source>
        <dbReference type="SAM" id="MobiDB-lite"/>
    </source>
</evidence>
<dbReference type="Proteomes" id="UP001595833">
    <property type="component" value="Unassembled WGS sequence"/>
</dbReference>
<dbReference type="RefSeq" id="WP_344034284.1">
    <property type="nucleotide sequence ID" value="NZ_BAAAKE010000001.1"/>
</dbReference>
<feature type="compositionally biased region" description="Basic and acidic residues" evidence="1">
    <location>
        <begin position="103"/>
        <end position="122"/>
    </location>
</feature>
<evidence type="ECO:0000313" key="3">
    <source>
        <dbReference type="Proteomes" id="UP001595833"/>
    </source>
</evidence>
<keyword evidence="3" id="KW-1185">Reference proteome</keyword>
<reference evidence="3" key="1">
    <citation type="journal article" date="2019" name="Int. J. Syst. Evol. Microbiol.">
        <title>The Global Catalogue of Microorganisms (GCM) 10K type strain sequencing project: providing services to taxonomists for standard genome sequencing and annotation.</title>
        <authorList>
            <consortium name="The Broad Institute Genomics Platform"/>
            <consortium name="The Broad Institute Genome Sequencing Center for Infectious Disease"/>
            <person name="Wu L."/>
            <person name="Ma J."/>
        </authorList>
    </citation>
    <scope>NUCLEOTIDE SEQUENCE [LARGE SCALE GENOMIC DNA]</scope>
    <source>
        <strain evidence="3">KCTC 12848</strain>
    </source>
</reference>
<evidence type="ECO:0000313" key="2">
    <source>
        <dbReference type="EMBL" id="MFC5054412.1"/>
    </source>
</evidence>
<organism evidence="2 3">
    <name type="scientific">Saccharothrix xinjiangensis</name>
    <dbReference type="NCBI Taxonomy" id="204798"/>
    <lineage>
        <taxon>Bacteria</taxon>
        <taxon>Bacillati</taxon>
        <taxon>Actinomycetota</taxon>
        <taxon>Actinomycetes</taxon>
        <taxon>Pseudonocardiales</taxon>
        <taxon>Pseudonocardiaceae</taxon>
        <taxon>Saccharothrix</taxon>
    </lineage>
</organism>
<name>A0ABV9XY99_9PSEU</name>
<accession>A0ABV9XY99</accession>
<sequence>MTSHIARVSPMVAVSIGRNTILSAGSPDAGSTNLPFRHTAPGITGQPIPAYTSAAVIGSVISWVAFGTVGPLFLLGNVEAGPSELGCDFEQVLEPHRRQRGQRAADERGTGLERTAPDPRDG</sequence>